<evidence type="ECO:0000313" key="3">
    <source>
        <dbReference type="Proteomes" id="UP000230423"/>
    </source>
</evidence>
<dbReference type="OrthoDB" id="5593012at2759"/>
<proteinExistence type="predicted"/>
<dbReference type="FunFam" id="3.40.50.300:FF:001685">
    <property type="entry name" value="Dynein heavy chain, putative"/>
    <property type="match status" value="1"/>
</dbReference>
<dbReference type="AlphaFoldDB" id="A0A2G9TUM7"/>
<dbReference type="GO" id="GO:0045505">
    <property type="term" value="F:dynein intermediate chain binding"/>
    <property type="evidence" value="ECO:0007669"/>
    <property type="project" value="InterPro"/>
</dbReference>
<accession>A0A2G9TUM7</accession>
<evidence type="ECO:0000259" key="1">
    <source>
        <dbReference type="Pfam" id="PF03028"/>
    </source>
</evidence>
<dbReference type="Gene3D" id="3.40.50.300">
    <property type="entry name" value="P-loop containing nucleotide triphosphate hydrolases"/>
    <property type="match status" value="1"/>
</dbReference>
<sequence>MLQEWELFTGLIVDEPQSTVKEVTWIDNSRRPAVAKIQSNLPTLFNNLQLTDQGTWNEFSRAVDCENSVPAFIEQKITPFQKVLLIQAVRPDRLYSAMQNFVLKTLSIPSVNPPPFDLSDILRESSNQEPVLLILAGGADPSQELEKLAANTIGLHNYTSISMGQGQEQATIDAIRRASTDGQWLCLQNVHLMLSIIPVIQKELATVTPHEKFRLWMTTEEENKFPAIMLQRSLKVTFEPPPGKPMSSWNCQKALNHYI</sequence>
<dbReference type="Pfam" id="PF03028">
    <property type="entry name" value="Dynein_heavy"/>
    <property type="match status" value="1"/>
</dbReference>
<dbReference type="GO" id="GO:0008569">
    <property type="term" value="F:minus-end-directed microtubule motor activity"/>
    <property type="evidence" value="ECO:0007669"/>
    <property type="project" value="InterPro"/>
</dbReference>
<name>A0A2G9TUM7_TELCI</name>
<dbReference type="GO" id="GO:0030286">
    <property type="term" value="C:dynein complex"/>
    <property type="evidence" value="ECO:0007669"/>
    <property type="project" value="InterPro"/>
</dbReference>
<dbReference type="PANTHER" id="PTHR45703:SF22">
    <property type="entry name" value="DYNEIN CYTOPLASMIC 2 HEAVY CHAIN 1"/>
    <property type="match status" value="1"/>
</dbReference>
<gene>
    <name evidence="2" type="ORF">TELCIR_16864</name>
</gene>
<organism evidence="2 3">
    <name type="scientific">Teladorsagia circumcincta</name>
    <name type="common">Brown stomach worm</name>
    <name type="synonym">Ostertagia circumcincta</name>
    <dbReference type="NCBI Taxonomy" id="45464"/>
    <lineage>
        <taxon>Eukaryota</taxon>
        <taxon>Metazoa</taxon>
        <taxon>Ecdysozoa</taxon>
        <taxon>Nematoda</taxon>
        <taxon>Chromadorea</taxon>
        <taxon>Rhabditida</taxon>
        <taxon>Rhabditina</taxon>
        <taxon>Rhabditomorpha</taxon>
        <taxon>Strongyloidea</taxon>
        <taxon>Trichostrongylidae</taxon>
        <taxon>Teladorsagia</taxon>
    </lineage>
</organism>
<reference evidence="2 3" key="1">
    <citation type="submission" date="2015-09" db="EMBL/GenBank/DDBJ databases">
        <title>Draft genome of the parasitic nematode Teladorsagia circumcincta isolate WARC Sus (inbred).</title>
        <authorList>
            <person name="Mitreva M."/>
        </authorList>
    </citation>
    <scope>NUCLEOTIDE SEQUENCE [LARGE SCALE GENOMIC DNA]</scope>
    <source>
        <strain evidence="2 3">S</strain>
    </source>
</reference>
<dbReference type="PANTHER" id="PTHR45703">
    <property type="entry name" value="DYNEIN HEAVY CHAIN"/>
    <property type="match status" value="1"/>
</dbReference>
<dbReference type="EMBL" id="KZ353318">
    <property type="protein sequence ID" value="PIO61608.1"/>
    <property type="molecule type" value="Genomic_DNA"/>
</dbReference>
<feature type="domain" description="Dynein heavy chain region D6 P-loop" evidence="1">
    <location>
        <begin position="127"/>
        <end position="237"/>
    </location>
</feature>
<dbReference type="Proteomes" id="UP000230423">
    <property type="component" value="Unassembled WGS sequence"/>
</dbReference>
<dbReference type="InterPro" id="IPR004273">
    <property type="entry name" value="Dynein_heavy_D6_P-loop"/>
</dbReference>
<dbReference type="GO" id="GO:0051959">
    <property type="term" value="F:dynein light intermediate chain binding"/>
    <property type="evidence" value="ECO:0007669"/>
    <property type="project" value="InterPro"/>
</dbReference>
<keyword evidence="3" id="KW-1185">Reference proteome</keyword>
<dbReference type="InterPro" id="IPR026983">
    <property type="entry name" value="DHC"/>
</dbReference>
<dbReference type="InterPro" id="IPR027417">
    <property type="entry name" value="P-loop_NTPase"/>
</dbReference>
<dbReference type="GO" id="GO:0007018">
    <property type="term" value="P:microtubule-based movement"/>
    <property type="evidence" value="ECO:0007669"/>
    <property type="project" value="InterPro"/>
</dbReference>
<evidence type="ECO:0000313" key="2">
    <source>
        <dbReference type="EMBL" id="PIO61608.1"/>
    </source>
</evidence>
<protein>
    <submittedName>
        <fullName evidence="2">Dynein heavy chain</fullName>
    </submittedName>
</protein>